<organism evidence="2 3">
    <name type="scientific">Goodea atripinnis</name>
    <dbReference type="NCBI Taxonomy" id="208336"/>
    <lineage>
        <taxon>Eukaryota</taxon>
        <taxon>Metazoa</taxon>
        <taxon>Chordata</taxon>
        <taxon>Craniata</taxon>
        <taxon>Vertebrata</taxon>
        <taxon>Euteleostomi</taxon>
        <taxon>Actinopterygii</taxon>
        <taxon>Neopterygii</taxon>
        <taxon>Teleostei</taxon>
        <taxon>Neoteleostei</taxon>
        <taxon>Acanthomorphata</taxon>
        <taxon>Ovalentaria</taxon>
        <taxon>Atherinomorphae</taxon>
        <taxon>Cyprinodontiformes</taxon>
        <taxon>Goodeidae</taxon>
        <taxon>Goodea</taxon>
    </lineage>
</organism>
<evidence type="ECO:0000313" key="3">
    <source>
        <dbReference type="Proteomes" id="UP001476798"/>
    </source>
</evidence>
<feature type="compositionally biased region" description="Basic and acidic residues" evidence="1">
    <location>
        <begin position="78"/>
        <end position="97"/>
    </location>
</feature>
<proteinExistence type="predicted"/>
<keyword evidence="3" id="KW-1185">Reference proteome</keyword>
<gene>
    <name evidence="2" type="ORF">GOODEAATRI_026388</name>
</gene>
<feature type="region of interest" description="Disordered" evidence="1">
    <location>
        <begin position="25"/>
        <end position="97"/>
    </location>
</feature>
<comment type="caution">
    <text evidence="2">The sequence shown here is derived from an EMBL/GenBank/DDBJ whole genome shotgun (WGS) entry which is preliminary data.</text>
</comment>
<reference evidence="2 3" key="1">
    <citation type="submission" date="2021-06" db="EMBL/GenBank/DDBJ databases">
        <authorList>
            <person name="Palmer J.M."/>
        </authorList>
    </citation>
    <scope>NUCLEOTIDE SEQUENCE [LARGE SCALE GENOMIC DNA]</scope>
    <source>
        <strain evidence="2 3">GA_2019</strain>
        <tissue evidence="2">Muscle</tissue>
    </source>
</reference>
<name>A0ABV0P7Y8_9TELE</name>
<sequence>LRQELTEEYEQVKSIMGTLESFKSEKPVDILVPQPEERPEDPLVWPPPIPAEHSSALKQQRKESPGLQHRGRAQANPKAERQGNRDARAAKAKDDKV</sequence>
<dbReference type="EMBL" id="JAHRIO010063226">
    <property type="protein sequence ID" value="MEQ2179559.1"/>
    <property type="molecule type" value="Genomic_DNA"/>
</dbReference>
<feature type="non-terminal residue" evidence="2">
    <location>
        <position position="1"/>
    </location>
</feature>
<dbReference type="Proteomes" id="UP001476798">
    <property type="component" value="Unassembled WGS sequence"/>
</dbReference>
<evidence type="ECO:0000256" key="1">
    <source>
        <dbReference type="SAM" id="MobiDB-lite"/>
    </source>
</evidence>
<accession>A0ABV0P7Y8</accession>
<protein>
    <submittedName>
        <fullName evidence="2">Uncharacterized protein</fullName>
    </submittedName>
</protein>
<evidence type="ECO:0000313" key="2">
    <source>
        <dbReference type="EMBL" id="MEQ2179559.1"/>
    </source>
</evidence>